<proteinExistence type="predicted"/>
<dbReference type="RefSeq" id="XP_058337842.1">
    <property type="nucleotide sequence ID" value="XM_058491358.1"/>
</dbReference>
<evidence type="ECO:0008006" key="3">
    <source>
        <dbReference type="Google" id="ProtNLM"/>
    </source>
</evidence>
<dbReference type="AlphaFoldDB" id="A0AAD7XU32"/>
<dbReference type="PROSITE" id="PS50231">
    <property type="entry name" value="RICIN_B_LECTIN"/>
    <property type="match status" value="1"/>
</dbReference>
<dbReference type="GeneID" id="83218791"/>
<protein>
    <recommendedName>
        <fullName evidence="3">Ricin B lectin domain-containing protein</fullName>
    </recommendedName>
</protein>
<keyword evidence="2" id="KW-1185">Reference proteome</keyword>
<organism evidence="1 2">
    <name type="scientific">Lichtheimia ornata</name>
    <dbReference type="NCBI Taxonomy" id="688661"/>
    <lineage>
        <taxon>Eukaryota</taxon>
        <taxon>Fungi</taxon>
        <taxon>Fungi incertae sedis</taxon>
        <taxon>Mucoromycota</taxon>
        <taxon>Mucoromycotina</taxon>
        <taxon>Mucoromycetes</taxon>
        <taxon>Mucorales</taxon>
        <taxon>Lichtheimiaceae</taxon>
        <taxon>Lichtheimia</taxon>
    </lineage>
</organism>
<comment type="caution">
    <text evidence="1">The sequence shown here is derived from an EMBL/GenBank/DDBJ whole genome shotgun (WGS) entry which is preliminary data.</text>
</comment>
<dbReference type="Pfam" id="PF12585">
    <property type="entry name" value="DUF3759"/>
    <property type="match status" value="1"/>
</dbReference>
<sequence>MTFVENFPEGFFFIRCKEAPMAVDVHGGGMTNDATIIIWQQKMVDSINQLIICRYPVLDIKGGEMKKDKAIIQYARKAGLATNQRWSYLDGYIFPTAAPHLVLDIRNGDDYKESSHLFLNTKNPNSASQQWVIEPFEDHRSNQDLELLRPPPSKKHFEFPSPEQLCDYYRLVYLEKQKEVTDQALAGAAAFKGLKLLVVEQRKKGEPINSDGARDMLKGMVIQEAKLLISHYRSSAVSQQQLVDIVRGAEQAAASYFSREYEQQ</sequence>
<accession>A0AAD7XU32</accession>
<reference evidence="1 2" key="1">
    <citation type="submission" date="2023-03" db="EMBL/GenBank/DDBJ databases">
        <title>Genome sequence of Lichtheimia ornata CBS 291.66.</title>
        <authorList>
            <person name="Mohabir J.T."/>
            <person name="Shea T.P."/>
            <person name="Kurbessoian T."/>
            <person name="Berby B."/>
            <person name="Fontaine J."/>
            <person name="Livny J."/>
            <person name="Gnirke A."/>
            <person name="Stajich J.E."/>
            <person name="Cuomo C.A."/>
        </authorList>
    </citation>
    <scope>NUCLEOTIDE SEQUENCE [LARGE SCALE GENOMIC DNA]</scope>
    <source>
        <strain evidence="1">CBS 291.66</strain>
    </source>
</reference>
<dbReference type="InterPro" id="IPR022234">
    <property type="entry name" value="DUF3759"/>
</dbReference>
<dbReference type="InterPro" id="IPR035992">
    <property type="entry name" value="Ricin_B-like_lectins"/>
</dbReference>
<dbReference type="Gene3D" id="2.80.10.50">
    <property type="match status" value="1"/>
</dbReference>
<dbReference type="EMBL" id="JARTCD010000089">
    <property type="protein sequence ID" value="KAJ8652928.1"/>
    <property type="molecule type" value="Genomic_DNA"/>
</dbReference>
<evidence type="ECO:0000313" key="1">
    <source>
        <dbReference type="EMBL" id="KAJ8652928.1"/>
    </source>
</evidence>
<dbReference type="SUPFAM" id="SSF50370">
    <property type="entry name" value="Ricin B-like lectins"/>
    <property type="match status" value="1"/>
</dbReference>
<gene>
    <name evidence="1" type="ORF">O0I10_011390</name>
</gene>
<evidence type="ECO:0000313" key="2">
    <source>
        <dbReference type="Proteomes" id="UP001234581"/>
    </source>
</evidence>
<name>A0AAD7XU32_9FUNG</name>
<dbReference type="Proteomes" id="UP001234581">
    <property type="component" value="Unassembled WGS sequence"/>
</dbReference>